<protein>
    <submittedName>
        <fullName evidence="1">Uncharacterized protein</fullName>
    </submittedName>
</protein>
<evidence type="ECO:0000313" key="1">
    <source>
        <dbReference type="EMBL" id="NGO46565.1"/>
    </source>
</evidence>
<sequence length="63" mass="6224">MKSTEGVFQESGLELALQELETLEAPGFWSGVSTGFAATAAVVSVAGASAAAYTAVSAITVAT</sequence>
<proteinExistence type="predicted"/>
<dbReference type="RefSeq" id="WP_165343095.1">
    <property type="nucleotide sequence ID" value="NZ_JAAKZX010000133.1"/>
</dbReference>
<gene>
    <name evidence="1" type="ORF">G6048_32020</name>
</gene>
<evidence type="ECO:0000313" key="2">
    <source>
        <dbReference type="Proteomes" id="UP001518140"/>
    </source>
</evidence>
<accession>A0ABX0E120</accession>
<keyword evidence="2" id="KW-1185">Reference proteome</keyword>
<name>A0ABX0E120_9ACTN</name>
<comment type="caution">
    <text evidence="1">The sequence shown here is derived from an EMBL/GenBank/DDBJ whole genome shotgun (WGS) entry which is preliminary data.</text>
</comment>
<dbReference type="EMBL" id="JAAKZX010000133">
    <property type="protein sequence ID" value="NGO46565.1"/>
    <property type="molecule type" value="Genomic_DNA"/>
</dbReference>
<dbReference type="Proteomes" id="UP001518140">
    <property type="component" value="Unassembled WGS sequence"/>
</dbReference>
<organism evidence="1 2">
    <name type="scientific">Streptomyces ureilyticus</name>
    <dbReference type="NCBI Taxonomy" id="1775131"/>
    <lineage>
        <taxon>Bacteria</taxon>
        <taxon>Bacillati</taxon>
        <taxon>Actinomycetota</taxon>
        <taxon>Actinomycetes</taxon>
        <taxon>Kitasatosporales</taxon>
        <taxon>Streptomycetaceae</taxon>
        <taxon>Streptomyces</taxon>
    </lineage>
</organism>
<reference evidence="1 2" key="1">
    <citation type="submission" date="2020-02" db="EMBL/GenBank/DDBJ databases">
        <title>Whole-genome analyses of novel actinobacteria.</title>
        <authorList>
            <person name="Sahin N."/>
            <person name="Tokatli A."/>
        </authorList>
    </citation>
    <scope>NUCLEOTIDE SEQUENCE [LARGE SCALE GENOMIC DNA]</scope>
    <source>
        <strain evidence="1 2">YC419</strain>
    </source>
</reference>